<dbReference type="FunFam" id="3.40.50.740:FF:000002">
    <property type="entry name" value="NADH-ubiquinone oxidoreductase 75 kDa subunit, mitochondrial"/>
    <property type="match status" value="1"/>
</dbReference>
<accession>A0A3Q2DQ38</accession>
<reference evidence="5" key="2">
    <citation type="submission" date="2025-09" db="UniProtKB">
        <authorList>
            <consortium name="Ensembl"/>
        </authorList>
    </citation>
    <scope>IDENTIFICATION</scope>
</reference>
<dbReference type="PANTHER" id="PTHR43105:SF13">
    <property type="entry name" value="NADH-UBIQUINONE OXIDOREDUCTASE 75 KDA SUBUNIT, MITOCHONDRIAL"/>
    <property type="match status" value="1"/>
</dbReference>
<sequence length="255" mass="27378">VVVVGSSCLQREDGAAIMAAVSTIAQNAGVSSGQQETWKILNVLHRVASQVAALDLGYKPGVKTIKENPPKILFLLGADAGCITRQDLAKDSLIIYQGHHGDVGAPTADVILPGAAYTEKSATYVNTEGRAQQTKVAVTPPGMAREDWRIIRAISELAGVTLPYDSLDEVRDRLAEVSPNLIRYDDIEEANYFKQANELSKAVNQADLTEPLVPPQLTVKDFYMTDPISRASQTMAKCVKAVTEGAQAVEEPAVC</sequence>
<comment type="cofactor">
    <cofactor evidence="1">
        <name>[4Fe-4S] cluster</name>
        <dbReference type="ChEBI" id="CHEBI:49883"/>
    </cofactor>
</comment>
<dbReference type="InterPro" id="IPR006656">
    <property type="entry name" value="Mopterin_OxRdtase"/>
</dbReference>
<dbReference type="Proteomes" id="UP000265020">
    <property type="component" value="Unassembled WGS sequence"/>
</dbReference>
<evidence type="ECO:0000256" key="1">
    <source>
        <dbReference type="ARBA" id="ARBA00001966"/>
    </source>
</evidence>
<reference evidence="5" key="1">
    <citation type="submission" date="2025-08" db="UniProtKB">
        <authorList>
            <consortium name="Ensembl"/>
        </authorList>
    </citation>
    <scope>IDENTIFICATION</scope>
</reference>
<evidence type="ECO:0000259" key="3">
    <source>
        <dbReference type="Pfam" id="PF00384"/>
    </source>
</evidence>
<proteinExistence type="predicted"/>
<evidence type="ECO:0000313" key="6">
    <source>
        <dbReference type="Proteomes" id="UP000265020"/>
    </source>
</evidence>
<evidence type="ECO:0000256" key="2">
    <source>
        <dbReference type="ARBA" id="ARBA00034078"/>
    </source>
</evidence>
<organism evidence="5 6">
    <name type="scientific">Cyprinodon variegatus</name>
    <name type="common">Sheepshead minnow</name>
    <dbReference type="NCBI Taxonomy" id="28743"/>
    <lineage>
        <taxon>Eukaryota</taxon>
        <taxon>Metazoa</taxon>
        <taxon>Chordata</taxon>
        <taxon>Craniata</taxon>
        <taxon>Vertebrata</taxon>
        <taxon>Euteleostomi</taxon>
        <taxon>Actinopterygii</taxon>
        <taxon>Neopterygii</taxon>
        <taxon>Teleostei</taxon>
        <taxon>Neoteleostei</taxon>
        <taxon>Acanthomorphata</taxon>
        <taxon>Ovalentaria</taxon>
        <taxon>Atherinomorphae</taxon>
        <taxon>Cyprinodontiformes</taxon>
        <taxon>Cyprinodontidae</taxon>
        <taxon>Cyprinodon</taxon>
    </lineage>
</organism>
<feature type="domain" description="Molybdopterin oxidoreductase" evidence="3">
    <location>
        <begin position="2"/>
        <end position="156"/>
    </location>
</feature>
<dbReference type="GO" id="GO:0016020">
    <property type="term" value="C:membrane"/>
    <property type="evidence" value="ECO:0007669"/>
    <property type="project" value="TreeGrafter"/>
</dbReference>
<dbReference type="GO" id="GO:0016651">
    <property type="term" value="F:oxidoreductase activity, acting on NAD(P)H"/>
    <property type="evidence" value="ECO:0007669"/>
    <property type="project" value="InterPro"/>
</dbReference>
<dbReference type="Pfam" id="PF09326">
    <property type="entry name" value="NADH_dhqG_C"/>
    <property type="match status" value="1"/>
</dbReference>
<comment type="cofactor">
    <cofactor evidence="2">
        <name>[2Fe-2S] cluster</name>
        <dbReference type="ChEBI" id="CHEBI:190135"/>
    </cofactor>
</comment>
<evidence type="ECO:0000259" key="4">
    <source>
        <dbReference type="Pfam" id="PF09326"/>
    </source>
</evidence>
<feature type="domain" description="NADH-ubiquinone oxidoreductase 75 kDa subunit mitochondrial-like" evidence="4">
    <location>
        <begin position="186"/>
        <end position="238"/>
    </location>
</feature>
<dbReference type="InterPro" id="IPR015405">
    <property type="entry name" value="NDUFS1-like_C"/>
</dbReference>
<evidence type="ECO:0000313" key="5">
    <source>
        <dbReference type="Ensembl" id="ENSCVAP00000020954.1"/>
    </source>
</evidence>
<dbReference type="Pfam" id="PF00384">
    <property type="entry name" value="Molybdopterin"/>
    <property type="match status" value="1"/>
</dbReference>
<keyword evidence="6" id="KW-1185">Reference proteome</keyword>
<dbReference type="SUPFAM" id="SSF53706">
    <property type="entry name" value="Formate dehydrogenase/DMSO reductase, domains 1-3"/>
    <property type="match status" value="1"/>
</dbReference>
<name>A0A3Q2DQ38_CYPVA</name>
<dbReference type="Ensembl" id="ENSCVAT00000013016.1">
    <property type="protein sequence ID" value="ENSCVAP00000020954.1"/>
    <property type="gene ID" value="ENSCVAG00000002713.1"/>
</dbReference>
<protein>
    <submittedName>
        <fullName evidence="5">NADH:ubiquinone oxidoreductase core subunit S1</fullName>
    </submittedName>
</protein>
<dbReference type="PANTHER" id="PTHR43105">
    <property type="entry name" value="RESPIRATORY NITRATE REDUCTASE"/>
    <property type="match status" value="1"/>
</dbReference>
<dbReference type="InterPro" id="IPR050123">
    <property type="entry name" value="Prok_molybdopt-oxidoreductase"/>
</dbReference>
<dbReference type="GeneTree" id="ENSGT00940000153514"/>
<dbReference type="AlphaFoldDB" id="A0A3Q2DQ38"/>
<dbReference type="Gene3D" id="3.40.50.740">
    <property type="match status" value="1"/>
</dbReference>
<dbReference type="GO" id="GO:0051536">
    <property type="term" value="F:iron-sulfur cluster binding"/>
    <property type="evidence" value="ECO:0007669"/>
    <property type="project" value="InterPro"/>
</dbReference>